<proteinExistence type="inferred from homology"/>
<gene>
    <name evidence="2" type="ORF">BJ991_003467</name>
</gene>
<comment type="caution">
    <text evidence="2">The sequence shown here is derived from an EMBL/GenBank/DDBJ whole genome shotgun (WGS) entry which is preliminary data.</text>
</comment>
<dbReference type="Pfam" id="PF00480">
    <property type="entry name" value="ROK"/>
    <property type="match status" value="1"/>
</dbReference>
<dbReference type="AlphaFoldDB" id="A0A7Y9GRK9"/>
<dbReference type="Gene3D" id="1.10.10.10">
    <property type="entry name" value="Winged helix-like DNA-binding domain superfamily/Winged helix DNA-binding domain"/>
    <property type="match status" value="1"/>
</dbReference>
<dbReference type="SUPFAM" id="SSF53067">
    <property type="entry name" value="Actin-like ATPase domain"/>
    <property type="match status" value="1"/>
</dbReference>
<dbReference type="Proteomes" id="UP000576969">
    <property type="component" value="Unassembled WGS sequence"/>
</dbReference>
<dbReference type="GO" id="GO:0016301">
    <property type="term" value="F:kinase activity"/>
    <property type="evidence" value="ECO:0007669"/>
    <property type="project" value="UniProtKB-KW"/>
</dbReference>
<dbReference type="Gene3D" id="3.30.420.40">
    <property type="match status" value="2"/>
</dbReference>
<sequence>MADRSGTVEGVRRANLARVLQFAHLERALSRSRLTALTGLNRSTVADLVAELTTLGLTIERAPDPSRRVGRPSPVVAPDPRVIAIAANPEVDALTMAAVGLDGGIPARRRIDVDNLMSPEEAARLIAEVADEWRGTVLRDARVVAAGVAVPGLVRAADGLVRIAPHLGWREAPVRTLVEEATGLPTAVGNDASLGAMAEHLFGAGRGIDDLVYLNGGASGIGGGLIVHGFPVAGTAGYAGEFGQNRPGILSPADRRAADGVLEDEVSRARLLAAVGLSGADEPTLAAAIFASDAPDVAAELARQRHILATALANAVNVLNPAVVVLGGFLATIADSDPAALDESVRAQCMPASAEDLEIRTAVLAEDRLLIGAAEAAFGDLLRDPIAGDVTGGQVRAATAS</sequence>
<dbReference type="InterPro" id="IPR000600">
    <property type="entry name" value="ROK"/>
</dbReference>
<keyword evidence="2" id="KW-0808">Transferase</keyword>
<dbReference type="PANTHER" id="PTHR18964:SF149">
    <property type="entry name" value="BIFUNCTIONAL UDP-N-ACETYLGLUCOSAMINE 2-EPIMERASE_N-ACETYLMANNOSAMINE KINASE"/>
    <property type="match status" value="1"/>
</dbReference>
<dbReference type="RefSeq" id="WP_179492047.1">
    <property type="nucleotide sequence ID" value="NZ_JACCBV010000001.1"/>
</dbReference>
<dbReference type="InterPro" id="IPR036390">
    <property type="entry name" value="WH_DNA-bd_sf"/>
</dbReference>
<comment type="similarity">
    <text evidence="1">Belongs to the ROK (NagC/XylR) family.</text>
</comment>
<dbReference type="SUPFAM" id="SSF46785">
    <property type="entry name" value="Winged helix' DNA-binding domain"/>
    <property type="match status" value="1"/>
</dbReference>
<dbReference type="InterPro" id="IPR036388">
    <property type="entry name" value="WH-like_DNA-bd_sf"/>
</dbReference>
<organism evidence="2 3">
    <name type="scientific">Microbacterium immunditiarum</name>
    <dbReference type="NCBI Taxonomy" id="337480"/>
    <lineage>
        <taxon>Bacteria</taxon>
        <taxon>Bacillati</taxon>
        <taxon>Actinomycetota</taxon>
        <taxon>Actinomycetes</taxon>
        <taxon>Micrococcales</taxon>
        <taxon>Microbacteriaceae</taxon>
        <taxon>Microbacterium</taxon>
    </lineage>
</organism>
<evidence type="ECO:0000256" key="1">
    <source>
        <dbReference type="ARBA" id="ARBA00006479"/>
    </source>
</evidence>
<accession>A0A7Y9GRK9</accession>
<reference evidence="2 3" key="1">
    <citation type="submission" date="2020-07" db="EMBL/GenBank/DDBJ databases">
        <title>Sequencing the genomes of 1000 actinobacteria strains.</title>
        <authorList>
            <person name="Klenk H.-P."/>
        </authorList>
    </citation>
    <scope>NUCLEOTIDE SEQUENCE [LARGE SCALE GENOMIC DNA]</scope>
    <source>
        <strain evidence="2 3">DSM 24662</strain>
    </source>
</reference>
<keyword evidence="2" id="KW-0418">Kinase</keyword>
<protein>
    <submittedName>
        <fullName evidence="2">Putative NBD/HSP70 family sugar kinase</fullName>
    </submittedName>
</protein>
<name>A0A7Y9GRK9_9MICO</name>
<evidence type="ECO:0000313" key="2">
    <source>
        <dbReference type="EMBL" id="NYE21439.1"/>
    </source>
</evidence>
<dbReference type="PANTHER" id="PTHR18964">
    <property type="entry name" value="ROK (REPRESSOR, ORF, KINASE) FAMILY"/>
    <property type="match status" value="1"/>
</dbReference>
<dbReference type="InterPro" id="IPR043129">
    <property type="entry name" value="ATPase_NBD"/>
</dbReference>
<evidence type="ECO:0000313" key="3">
    <source>
        <dbReference type="Proteomes" id="UP000576969"/>
    </source>
</evidence>
<keyword evidence="3" id="KW-1185">Reference proteome</keyword>
<dbReference type="EMBL" id="JACCBV010000001">
    <property type="protein sequence ID" value="NYE21439.1"/>
    <property type="molecule type" value="Genomic_DNA"/>
</dbReference>